<keyword evidence="2" id="KW-1185">Reference proteome</keyword>
<comment type="caution">
    <text evidence="1">The sequence shown here is derived from an EMBL/GenBank/DDBJ whole genome shotgun (WGS) entry which is preliminary data.</text>
</comment>
<gene>
    <name evidence="1" type="ORF">QAD02_008035</name>
</gene>
<evidence type="ECO:0000313" key="2">
    <source>
        <dbReference type="Proteomes" id="UP001239111"/>
    </source>
</evidence>
<dbReference type="Proteomes" id="UP001239111">
    <property type="component" value="Chromosome 4"/>
</dbReference>
<dbReference type="EMBL" id="CM056744">
    <property type="protein sequence ID" value="KAJ8666373.1"/>
    <property type="molecule type" value="Genomic_DNA"/>
</dbReference>
<organism evidence="1 2">
    <name type="scientific">Eretmocerus hayati</name>
    <dbReference type="NCBI Taxonomy" id="131215"/>
    <lineage>
        <taxon>Eukaryota</taxon>
        <taxon>Metazoa</taxon>
        <taxon>Ecdysozoa</taxon>
        <taxon>Arthropoda</taxon>
        <taxon>Hexapoda</taxon>
        <taxon>Insecta</taxon>
        <taxon>Pterygota</taxon>
        <taxon>Neoptera</taxon>
        <taxon>Endopterygota</taxon>
        <taxon>Hymenoptera</taxon>
        <taxon>Apocrita</taxon>
        <taxon>Proctotrupomorpha</taxon>
        <taxon>Chalcidoidea</taxon>
        <taxon>Aphelinidae</taxon>
        <taxon>Aphelininae</taxon>
        <taxon>Eretmocerus</taxon>
    </lineage>
</organism>
<name>A0ACC2N5Y4_9HYME</name>
<reference evidence="1" key="1">
    <citation type="submission" date="2023-04" db="EMBL/GenBank/DDBJ databases">
        <title>A chromosome-level genome assembly of the parasitoid wasp Eretmocerus hayati.</title>
        <authorList>
            <person name="Zhong Y."/>
            <person name="Liu S."/>
            <person name="Liu Y."/>
        </authorList>
    </citation>
    <scope>NUCLEOTIDE SEQUENCE</scope>
    <source>
        <strain evidence="1">ZJU_SS_LIU_2023</strain>
    </source>
</reference>
<sequence length="348" mass="38589">MDPGLAIGHEATATLTKWQLYNFFEVRKTTKIVDENKKVKFHSKTVAGRCGVCGKVLKGHSADNMQTHRKNCRQGNRAPLADVCVNRPQEAVFQATASLQPREQVVSTIETMISQAGTSPQPTPGLMPVSPLQPILPQPISTQPSSRSSSSSHTISAQPTQVQSSPRLQPYSRPQSNANAARRRSREKKASNDDDRNVKLLKFAIRHQIDFSELDCDIFRCFLESLDAKYAVPPSEELKSKILDQAIAELRDLQSTYKYRPYIIVSSQGAGSTKQVFSFAMSNGGNYVYVDSIKMPCGDDASATLEKFCDDSVLLARERFKIKKVPYLMHEGVGALKDKGLDNDSTYL</sequence>
<protein>
    <submittedName>
        <fullName evidence="1">Uncharacterized protein</fullName>
    </submittedName>
</protein>
<proteinExistence type="predicted"/>
<evidence type="ECO:0000313" key="1">
    <source>
        <dbReference type="EMBL" id="KAJ8666373.1"/>
    </source>
</evidence>
<accession>A0ACC2N5Y4</accession>